<feature type="transmembrane region" description="Helical" evidence="4">
    <location>
        <begin position="294"/>
        <end position="314"/>
    </location>
</feature>
<evidence type="ECO:0000256" key="4">
    <source>
        <dbReference type="SAM" id="Phobius"/>
    </source>
</evidence>
<evidence type="ECO:0000259" key="5">
    <source>
        <dbReference type="Pfam" id="PF00535"/>
    </source>
</evidence>
<keyword evidence="3" id="KW-0808">Transferase</keyword>
<comment type="similarity">
    <text evidence="1">Belongs to the glycosyltransferase 2 family.</text>
</comment>
<feature type="transmembrane region" description="Helical" evidence="4">
    <location>
        <begin position="262"/>
        <end position="282"/>
    </location>
</feature>
<keyword evidence="7" id="KW-1185">Reference proteome</keyword>
<accession>A0ABP9DH85</accession>
<evidence type="ECO:0000256" key="1">
    <source>
        <dbReference type="ARBA" id="ARBA00006739"/>
    </source>
</evidence>
<dbReference type="PANTHER" id="PTHR43630:SF1">
    <property type="entry name" value="POLY-BETA-1,6-N-ACETYL-D-GLUCOSAMINE SYNTHASE"/>
    <property type="match status" value="1"/>
</dbReference>
<dbReference type="Pfam" id="PF00535">
    <property type="entry name" value="Glycos_transf_2"/>
    <property type="match status" value="1"/>
</dbReference>
<dbReference type="RefSeq" id="WP_345372655.1">
    <property type="nucleotide sequence ID" value="NZ_BAABJX010000042.1"/>
</dbReference>
<dbReference type="InterPro" id="IPR029044">
    <property type="entry name" value="Nucleotide-diphossugar_trans"/>
</dbReference>
<gene>
    <name evidence="6" type="ORF">GCM10023331_27040</name>
</gene>
<dbReference type="Gene3D" id="3.90.550.10">
    <property type="entry name" value="Spore Coat Polysaccharide Biosynthesis Protein SpsA, Chain A"/>
    <property type="match status" value="1"/>
</dbReference>
<keyword evidence="2" id="KW-0328">Glycosyltransferase</keyword>
<evidence type="ECO:0000313" key="6">
    <source>
        <dbReference type="EMBL" id="GAA4840617.1"/>
    </source>
</evidence>
<keyword evidence="4" id="KW-0472">Membrane</keyword>
<dbReference type="Proteomes" id="UP001500298">
    <property type="component" value="Unassembled WGS sequence"/>
</dbReference>
<dbReference type="EMBL" id="BAABJX010000042">
    <property type="protein sequence ID" value="GAA4840617.1"/>
    <property type="molecule type" value="Genomic_DNA"/>
</dbReference>
<comment type="caution">
    <text evidence="6">The sequence shown here is derived from an EMBL/GenBank/DDBJ whole genome shotgun (WGS) entry which is preliminary data.</text>
</comment>
<keyword evidence="4" id="KW-0812">Transmembrane</keyword>
<organism evidence="6 7">
    <name type="scientific">Algivirga pacifica</name>
    <dbReference type="NCBI Taxonomy" id="1162670"/>
    <lineage>
        <taxon>Bacteria</taxon>
        <taxon>Pseudomonadati</taxon>
        <taxon>Bacteroidota</taxon>
        <taxon>Cytophagia</taxon>
        <taxon>Cytophagales</taxon>
        <taxon>Flammeovirgaceae</taxon>
        <taxon>Algivirga</taxon>
    </lineage>
</organism>
<dbReference type="InterPro" id="IPR001173">
    <property type="entry name" value="Glyco_trans_2-like"/>
</dbReference>
<evidence type="ECO:0000256" key="3">
    <source>
        <dbReference type="ARBA" id="ARBA00022679"/>
    </source>
</evidence>
<protein>
    <submittedName>
        <fullName evidence="6">Glycosyltransferase family 2 protein</fullName>
    </submittedName>
</protein>
<dbReference type="SUPFAM" id="SSF53448">
    <property type="entry name" value="Nucleotide-diphospho-sugar transferases"/>
    <property type="match status" value="1"/>
</dbReference>
<dbReference type="PANTHER" id="PTHR43630">
    <property type="entry name" value="POLY-BETA-1,6-N-ACETYL-D-GLUCOSAMINE SYNTHASE"/>
    <property type="match status" value="1"/>
</dbReference>
<feature type="transmembrane region" description="Helical" evidence="4">
    <location>
        <begin position="6"/>
        <end position="27"/>
    </location>
</feature>
<feature type="transmembrane region" description="Helical" evidence="4">
    <location>
        <begin position="354"/>
        <end position="373"/>
    </location>
</feature>
<name>A0ABP9DH85_9BACT</name>
<reference evidence="7" key="1">
    <citation type="journal article" date="2019" name="Int. J. Syst. Evol. Microbiol.">
        <title>The Global Catalogue of Microorganisms (GCM) 10K type strain sequencing project: providing services to taxonomists for standard genome sequencing and annotation.</title>
        <authorList>
            <consortium name="The Broad Institute Genomics Platform"/>
            <consortium name="The Broad Institute Genome Sequencing Center for Infectious Disease"/>
            <person name="Wu L."/>
            <person name="Ma J."/>
        </authorList>
    </citation>
    <scope>NUCLEOTIDE SEQUENCE [LARGE SCALE GENOMIC DNA]</scope>
    <source>
        <strain evidence="7">JCM 18326</strain>
    </source>
</reference>
<evidence type="ECO:0000313" key="7">
    <source>
        <dbReference type="Proteomes" id="UP001500298"/>
    </source>
</evidence>
<feature type="domain" description="Glycosyltransferase 2-like" evidence="5">
    <location>
        <begin position="50"/>
        <end position="212"/>
    </location>
</feature>
<proteinExistence type="inferred from homology"/>
<sequence length="389" mass="44575">MEYLFWTGLAVVLYAYLGYGVLLGLLVKAKRMLFGKKQPPKLSDYPEVTMVVAAYNEEDFIREKIRNCFELNYPKDKLKLLFVTDGSTDSTQDIIAQYSDIMLYHQDGRAGKIAAVNRVMPFVTSPITIYCDANTLLNQDAIVNIVRHYQDERVGGVAGEKRIMKLDEDNASGAGEGFYWRYESTLKKWDSELNSVVGAAGELFSIRTELYENVSTAILIEDFYMSLKIAMAGYKFVYEPDAYAVETASVSVKEELKRKVRISAGGLQAVFMLFPLLNIFKYGMLSFQYVSHRAIRWTLAPLSLAVLLFTNIWLAMDQGGVYNVLLLGQLLFYSLVTVGWLISNHKIRYKIFFIPYYFFMMNYSVYLGLLRLLRGKQTVIWEKAERRLS</sequence>
<feature type="transmembrane region" description="Helical" evidence="4">
    <location>
        <begin position="321"/>
        <end position="342"/>
    </location>
</feature>
<dbReference type="CDD" id="cd06439">
    <property type="entry name" value="CESA_like_1"/>
    <property type="match status" value="1"/>
</dbReference>
<keyword evidence="4" id="KW-1133">Transmembrane helix</keyword>
<evidence type="ECO:0000256" key="2">
    <source>
        <dbReference type="ARBA" id="ARBA00022676"/>
    </source>
</evidence>